<reference evidence="2" key="1">
    <citation type="submission" date="2016-04" db="EMBL/GenBank/DDBJ databases">
        <authorList>
            <person name="Nguyen H.D."/>
            <person name="Samba Siva P."/>
            <person name="Cullis J."/>
            <person name="Levesque C.A."/>
            <person name="Hambleton S."/>
        </authorList>
    </citation>
    <scope>NUCLEOTIDE SEQUENCE</scope>
    <source>
        <strain evidence="2">DAOMC 236416</strain>
    </source>
</reference>
<keyword evidence="3" id="KW-1185">Reference proteome</keyword>
<comment type="caution">
    <text evidence="2">The sequence shown here is derived from an EMBL/GenBank/DDBJ whole genome shotgun (WGS) entry which is preliminary data.</text>
</comment>
<gene>
    <name evidence="2" type="ORF">A4X13_0g4300</name>
</gene>
<evidence type="ECO:0000256" key="1">
    <source>
        <dbReference type="SAM" id="MobiDB-lite"/>
    </source>
</evidence>
<feature type="compositionally biased region" description="Low complexity" evidence="1">
    <location>
        <begin position="201"/>
        <end position="211"/>
    </location>
</feature>
<dbReference type="EMBL" id="LWDF02000277">
    <property type="protein sequence ID" value="KAE8250871.1"/>
    <property type="molecule type" value="Genomic_DNA"/>
</dbReference>
<reference evidence="2" key="2">
    <citation type="journal article" date="2019" name="IMA Fungus">
        <title>Genome sequencing and comparison of five Tilletia species to identify candidate genes for the detection of regulated species infecting wheat.</title>
        <authorList>
            <person name="Nguyen H.D.T."/>
            <person name="Sultana T."/>
            <person name="Kesanakurti P."/>
            <person name="Hambleton S."/>
        </authorList>
    </citation>
    <scope>NUCLEOTIDE SEQUENCE</scope>
    <source>
        <strain evidence="2">DAOMC 236416</strain>
    </source>
</reference>
<evidence type="ECO:0000313" key="2">
    <source>
        <dbReference type="EMBL" id="KAE8250871.1"/>
    </source>
</evidence>
<evidence type="ECO:0000313" key="3">
    <source>
        <dbReference type="Proteomes" id="UP000077521"/>
    </source>
</evidence>
<feature type="compositionally biased region" description="Low complexity" evidence="1">
    <location>
        <begin position="219"/>
        <end position="240"/>
    </location>
</feature>
<feature type="compositionally biased region" description="Low complexity" evidence="1">
    <location>
        <begin position="177"/>
        <end position="193"/>
    </location>
</feature>
<dbReference type="AlphaFoldDB" id="A0A177TSC6"/>
<feature type="region of interest" description="Disordered" evidence="1">
    <location>
        <begin position="131"/>
        <end position="156"/>
    </location>
</feature>
<name>A0A177TSC6_9BASI</name>
<feature type="region of interest" description="Disordered" evidence="1">
    <location>
        <begin position="169"/>
        <end position="251"/>
    </location>
</feature>
<proteinExistence type="predicted"/>
<organism evidence="2 3">
    <name type="scientific">Tilletia indica</name>
    <dbReference type="NCBI Taxonomy" id="43049"/>
    <lineage>
        <taxon>Eukaryota</taxon>
        <taxon>Fungi</taxon>
        <taxon>Dikarya</taxon>
        <taxon>Basidiomycota</taxon>
        <taxon>Ustilaginomycotina</taxon>
        <taxon>Exobasidiomycetes</taxon>
        <taxon>Tilletiales</taxon>
        <taxon>Tilletiaceae</taxon>
        <taxon>Tilletia</taxon>
    </lineage>
</organism>
<dbReference type="Proteomes" id="UP000077521">
    <property type="component" value="Unassembled WGS sequence"/>
</dbReference>
<sequence>MLTFINFVPLASRLKSFAFILHPHLRRSNIIDDDLLKLDHYLDDEARVQLHGVAPAIWSTRFDLGIYLNHQLLNASPVILHDGDIIAFPPRRHDLKAAVRFRVEVEELALSCGENLELDMVRLMAQEMREENARGLDPGPSSKPAPPDSASTHAGTPATFSYAELVTSRVSPPLSPPSSNLAPASSGLASSSSNTAMGSHTTTTAPRAALPAPSPSPLPSSSSTSTASSPPPSLTTSSRSPPQPAACTVSPIGDGALSAEISSIHPTAVLSEAVVMPNSSMNIQPHVPLKVDALSVALQRVRQGWIDARRALFSQAASSSPPCPTSASSTLPSSPSASPGSSLSTAALFPRTTAVCDVQSVRTLPHCQHASSVTSADVALMRVQQAWIELRRSALGVKTDSSTHGESLPRLDLPDLGVTHLPATPVQPSSLEMAAVQTPPSSNGPGLPFLSFNLMPTPPYHSFTPPPPSHPGFAVFAHQLALAVHSTLSQPCLRLCRSLSFPVSFSSLSP</sequence>
<accession>A0A177TSC6</accession>
<feature type="region of interest" description="Disordered" evidence="1">
    <location>
        <begin position="316"/>
        <end position="343"/>
    </location>
</feature>
<evidence type="ECO:0008006" key="4">
    <source>
        <dbReference type="Google" id="ProtNLM"/>
    </source>
</evidence>
<protein>
    <recommendedName>
        <fullName evidence="4">FHA domain-containing protein</fullName>
    </recommendedName>
</protein>